<feature type="transmembrane region" description="Helical" evidence="8">
    <location>
        <begin position="63"/>
        <end position="82"/>
    </location>
</feature>
<name>A0A5D0XUA5_9MICC</name>
<feature type="transmembrane region" description="Helical" evidence="8">
    <location>
        <begin position="163"/>
        <end position="180"/>
    </location>
</feature>
<evidence type="ECO:0000256" key="8">
    <source>
        <dbReference type="RuleBase" id="RU363041"/>
    </source>
</evidence>
<keyword evidence="3" id="KW-0813">Transport</keyword>
<feature type="transmembrane region" description="Helical" evidence="8">
    <location>
        <begin position="121"/>
        <end position="142"/>
    </location>
</feature>
<protein>
    <recommendedName>
        <fullName evidence="8">Probable membrane transporter protein</fullName>
    </recommendedName>
</protein>
<feature type="transmembrane region" description="Helical" evidence="8">
    <location>
        <begin position="27"/>
        <end position="51"/>
    </location>
</feature>
<dbReference type="InterPro" id="IPR002781">
    <property type="entry name" value="TM_pro_TauE-like"/>
</dbReference>
<dbReference type="AlphaFoldDB" id="A0A5D0XUA5"/>
<keyword evidence="7 8" id="KW-0472">Membrane</keyword>
<reference evidence="9 10" key="1">
    <citation type="submission" date="2019-08" db="EMBL/GenBank/DDBJ databases">
        <title>Genone of Arthrobacter echini P9.</title>
        <authorList>
            <person name="Bowman J.P."/>
        </authorList>
    </citation>
    <scope>NUCLEOTIDE SEQUENCE [LARGE SCALE GENOMIC DNA]</scope>
    <source>
        <strain evidence="9 10">P9</strain>
    </source>
</reference>
<proteinExistence type="inferred from homology"/>
<dbReference type="EMBL" id="VSLD01000001">
    <property type="protein sequence ID" value="TYD00393.1"/>
    <property type="molecule type" value="Genomic_DNA"/>
</dbReference>
<dbReference type="GO" id="GO:0005886">
    <property type="term" value="C:plasma membrane"/>
    <property type="evidence" value="ECO:0007669"/>
    <property type="project" value="UniProtKB-SubCell"/>
</dbReference>
<accession>A0A5D0XUA5</accession>
<organism evidence="9 10">
    <name type="scientific">Arthrobacter echini</name>
    <dbReference type="NCBI Taxonomy" id="1529066"/>
    <lineage>
        <taxon>Bacteria</taxon>
        <taxon>Bacillati</taxon>
        <taxon>Actinomycetota</taxon>
        <taxon>Actinomycetes</taxon>
        <taxon>Micrococcales</taxon>
        <taxon>Micrococcaceae</taxon>
        <taxon>Arthrobacter</taxon>
    </lineage>
</organism>
<evidence type="ECO:0000256" key="6">
    <source>
        <dbReference type="ARBA" id="ARBA00022989"/>
    </source>
</evidence>
<keyword evidence="6 8" id="KW-1133">Transmembrane helix</keyword>
<evidence type="ECO:0000256" key="4">
    <source>
        <dbReference type="ARBA" id="ARBA00022475"/>
    </source>
</evidence>
<keyword evidence="4 8" id="KW-1003">Cell membrane</keyword>
<dbReference type="OrthoDB" id="3782574at2"/>
<comment type="subcellular location">
    <subcellularLocation>
        <location evidence="1 8">Cell membrane</location>
        <topology evidence="1 8">Multi-pass membrane protein</topology>
    </subcellularLocation>
</comment>
<evidence type="ECO:0000256" key="1">
    <source>
        <dbReference type="ARBA" id="ARBA00004651"/>
    </source>
</evidence>
<evidence type="ECO:0000256" key="3">
    <source>
        <dbReference type="ARBA" id="ARBA00022448"/>
    </source>
</evidence>
<feature type="transmembrane region" description="Helical" evidence="8">
    <location>
        <begin position="233"/>
        <end position="253"/>
    </location>
</feature>
<comment type="similarity">
    <text evidence="2 8">Belongs to the 4-toluene sulfonate uptake permease (TSUP) (TC 2.A.102) family.</text>
</comment>
<evidence type="ECO:0000256" key="7">
    <source>
        <dbReference type="ARBA" id="ARBA00023136"/>
    </source>
</evidence>
<gene>
    <name evidence="9" type="ORF">FQ377_02790</name>
</gene>
<dbReference type="PANTHER" id="PTHR30269:SF0">
    <property type="entry name" value="MEMBRANE TRANSPORTER PROTEIN YFCA-RELATED"/>
    <property type="match status" value="1"/>
</dbReference>
<evidence type="ECO:0000313" key="9">
    <source>
        <dbReference type="EMBL" id="TYD00393.1"/>
    </source>
</evidence>
<dbReference type="Pfam" id="PF01925">
    <property type="entry name" value="TauE"/>
    <property type="match status" value="1"/>
</dbReference>
<keyword evidence="5 8" id="KW-0812">Transmembrane</keyword>
<feature type="transmembrane region" description="Helical" evidence="8">
    <location>
        <begin position="94"/>
        <end position="115"/>
    </location>
</feature>
<feature type="transmembrane region" description="Helical" evidence="8">
    <location>
        <begin position="260"/>
        <end position="279"/>
    </location>
</feature>
<keyword evidence="10" id="KW-1185">Reference proteome</keyword>
<evidence type="ECO:0000256" key="5">
    <source>
        <dbReference type="ARBA" id="ARBA00022692"/>
    </source>
</evidence>
<dbReference type="PANTHER" id="PTHR30269">
    <property type="entry name" value="TRANSMEMBRANE PROTEIN YFCA"/>
    <property type="match status" value="1"/>
</dbReference>
<dbReference type="Proteomes" id="UP000323410">
    <property type="component" value="Unassembled WGS sequence"/>
</dbReference>
<evidence type="ECO:0000313" key="10">
    <source>
        <dbReference type="Proteomes" id="UP000323410"/>
    </source>
</evidence>
<sequence length="281" mass="29087">MLWASPPPVRGSASCPVREDIPRVLEVLVILAAAFWAGMINVVVGSGTLVTFPTLLLFGYPPIVANISNSIGIVGGGLSGSWGYRREIAANKRLLLRLLPLSVLGGLAGALLLLVLPPEAFQAIVPALIVLGLVMVAVAPRVQRAAAAKGGQTAPDAAPSRRRALLLLVGIGLLGVYGGYFGAAQGILIVGLMSLVTMESLQRINAIKNVLTTVVNGVAALTFMVAAPESIDWTVVLLIAVGATLGGLVGARVGRRLSPLTLRITILVIGTLALVRIVFFS</sequence>
<comment type="caution">
    <text evidence="9">The sequence shown here is derived from an EMBL/GenBank/DDBJ whole genome shotgun (WGS) entry which is preliminary data.</text>
</comment>
<dbReference type="InterPro" id="IPR052017">
    <property type="entry name" value="TSUP"/>
</dbReference>
<evidence type="ECO:0000256" key="2">
    <source>
        <dbReference type="ARBA" id="ARBA00009142"/>
    </source>
</evidence>